<protein>
    <submittedName>
        <fullName evidence="7">Uncharacterized protein</fullName>
    </submittedName>
</protein>
<gene>
    <name evidence="7" type="ORF">FB567DRAFT_240551</name>
</gene>
<accession>A0A8K0RH73</accession>
<comment type="caution">
    <text evidence="7">The sequence shown here is derived from an EMBL/GenBank/DDBJ whole genome shotgun (WGS) entry which is preliminary data.</text>
</comment>
<dbReference type="EMBL" id="JAGMVJ010000003">
    <property type="protein sequence ID" value="KAH7092563.1"/>
    <property type="molecule type" value="Genomic_DNA"/>
</dbReference>
<evidence type="ECO:0000256" key="5">
    <source>
        <dbReference type="SAM" id="MobiDB-lite"/>
    </source>
</evidence>
<feature type="transmembrane region" description="Helical" evidence="6">
    <location>
        <begin position="160"/>
        <end position="185"/>
    </location>
</feature>
<evidence type="ECO:0000256" key="1">
    <source>
        <dbReference type="ARBA" id="ARBA00004167"/>
    </source>
</evidence>
<evidence type="ECO:0000313" key="7">
    <source>
        <dbReference type="EMBL" id="KAH7092563.1"/>
    </source>
</evidence>
<keyword evidence="3 6" id="KW-1133">Transmembrane helix</keyword>
<organism evidence="7 8">
    <name type="scientific">Paraphoma chrysanthemicola</name>
    <dbReference type="NCBI Taxonomy" id="798071"/>
    <lineage>
        <taxon>Eukaryota</taxon>
        <taxon>Fungi</taxon>
        <taxon>Dikarya</taxon>
        <taxon>Ascomycota</taxon>
        <taxon>Pezizomycotina</taxon>
        <taxon>Dothideomycetes</taxon>
        <taxon>Pleosporomycetidae</taxon>
        <taxon>Pleosporales</taxon>
        <taxon>Pleosporineae</taxon>
        <taxon>Phaeosphaeriaceae</taxon>
        <taxon>Paraphoma</taxon>
    </lineage>
</organism>
<name>A0A8K0RH73_9PLEO</name>
<keyword evidence="4 6" id="KW-0472">Membrane</keyword>
<comment type="subcellular location">
    <subcellularLocation>
        <location evidence="1">Membrane</location>
        <topology evidence="1">Single-pass membrane protein</topology>
    </subcellularLocation>
</comment>
<dbReference type="OrthoDB" id="4779287at2759"/>
<reference evidence="7" key="1">
    <citation type="journal article" date="2021" name="Nat. Commun.">
        <title>Genetic determinants of endophytism in the Arabidopsis root mycobiome.</title>
        <authorList>
            <person name="Mesny F."/>
            <person name="Miyauchi S."/>
            <person name="Thiergart T."/>
            <person name="Pickel B."/>
            <person name="Atanasova L."/>
            <person name="Karlsson M."/>
            <person name="Huettel B."/>
            <person name="Barry K.W."/>
            <person name="Haridas S."/>
            <person name="Chen C."/>
            <person name="Bauer D."/>
            <person name="Andreopoulos W."/>
            <person name="Pangilinan J."/>
            <person name="LaButti K."/>
            <person name="Riley R."/>
            <person name="Lipzen A."/>
            <person name="Clum A."/>
            <person name="Drula E."/>
            <person name="Henrissat B."/>
            <person name="Kohler A."/>
            <person name="Grigoriev I.V."/>
            <person name="Martin F.M."/>
            <person name="Hacquard S."/>
        </authorList>
    </citation>
    <scope>NUCLEOTIDE SEQUENCE</scope>
    <source>
        <strain evidence="7">MPI-SDFR-AT-0120</strain>
    </source>
</reference>
<dbReference type="GO" id="GO:0016020">
    <property type="term" value="C:membrane"/>
    <property type="evidence" value="ECO:0007669"/>
    <property type="project" value="UniProtKB-SubCell"/>
</dbReference>
<dbReference type="Proteomes" id="UP000813461">
    <property type="component" value="Unassembled WGS sequence"/>
</dbReference>
<dbReference type="PANTHER" id="PTHR15549:SF26">
    <property type="entry name" value="AXIAL BUDDING PATTERN PROTEIN 2-RELATED"/>
    <property type="match status" value="1"/>
</dbReference>
<dbReference type="AlphaFoldDB" id="A0A8K0RH73"/>
<sequence>MSLVNPGFAIRRNGSCLADVEIPCGTTKDPFVGCCPNGLICPPDQYNLDCCPPGSDCADIYISPPKAICANATWDLYNNGGYFCCEKGLQGYNRNNTNGCSRAGEAPRGVQMLSLLRPGVDAATFSSNSASPTSALATASVSLAPAPSTSTSSPSTSTPVAAIAGGVVGGVVGLACLALLTWFLLRRKGRHASGLKNQDGTHRELGAVIYRAEAESQIMQEIGSGPVKTELPTPARPFELDGAHSVQHH</sequence>
<evidence type="ECO:0000256" key="4">
    <source>
        <dbReference type="ARBA" id="ARBA00023136"/>
    </source>
</evidence>
<keyword evidence="8" id="KW-1185">Reference proteome</keyword>
<evidence type="ECO:0000256" key="3">
    <source>
        <dbReference type="ARBA" id="ARBA00022989"/>
    </source>
</evidence>
<feature type="region of interest" description="Disordered" evidence="5">
    <location>
        <begin position="225"/>
        <end position="249"/>
    </location>
</feature>
<keyword evidence="2 6" id="KW-0812">Transmembrane</keyword>
<evidence type="ECO:0000256" key="2">
    <source>
        <dbReference type="ARBA" id="ARBA00022692"/>
    </source>
</evidence>
<dbReference type="InterPro" id="IPR051694">
    <property type="entry name" value="Immunoregulatory_rcpt-like"/>
</dbReference>
<evidence type="ECO:0000256" key="6">
    <source>
        <dbReference type="SAM" id="Phobius"/>
    </source>
</evidence>
<dbReference type="PANTHER" id="PTHR15549">
    <property type="entry name" value="PAIRED IMMUNOGLOBULIN-LIKE TYPE 2 RECEPTOR"/>
    <property type="match status" value="1"/>
</dbReference>
<evidence type="ECO:0000313" key="8">
    <source>
        <dbReference type="Proteomes" id="UP000813461"/>
    </source>
</evidence>
<dbReference type="Gene3D" id="1.20.5.510">
    <property type="entry name" value="Single helix bin"/>
    <property type="match status" value="1"/>
</dbReference>
<proteinExistence type="predicted"/>
<dbReference type="GO" id="GO:0071944">
    <property type="term" value="C:cell periphery"/>
    <property type="evidence" value="ECO:0007669"/>
    <property type="project" value="UniProtKB-ARBA"/>
</dbReference>